<protein>
    <submittedName>
        <fullName evidence="3">Outer membrane lipid asymmetry maintenance protein MlaD</fullName>
    </submittedName>
</protein>
<feature type="compositionally biased region" description="Low complexity" evidence="1">
    <location>
        <begin position="156"/>
        <end position="169"/>
    </location>
</feature>
<dbReference type="InterPro" id="IPR052336">
    <property type="entry name" value="MlaD_Phospholipid_Transporter"/>
</dbReference>
<sequence>MAIRGPRLEFAVGAFLLLALASLLVLAIASTNGKFGFGGSDTYPLKARFGTIGQLRPSAPVKIGGVIVGSVGEIQLDPVKFDSIVTLDIDNRYKDLPADTSAGIFTSGLLGESYIGMQPGGDPEVLKPGDEIAYTQSAVDLMQLVGKYMFGGGSGQPPAGAQAAPQSAPAAPPQAAPTPQQTPTEETP</sequence>
<dbReference type="NCBIfam" id="TIGR04430">
    <property type="entry name" value="OM_asym_MlaD"/>
    <property type="match status" value="1"/>
</dbReference>
<dbReference type="PANTHER" id="PTHR33371">
    <property type="entry name" value="INTERMEMBRANE PHOSPHOLIPID TRANSPORT SYSTEM BINDING PROTEIN MLAD-RELATED"/>
    <property type="match status" value="1"/>
</dbReference>
<accession>A0ABT0MP06</accession>
<gene>
    <name evidence="3" type="primary">mlaD</name>
    <name evidence="3" type="ORF">M2650_15480</name>
</gene>
<evidence type="ECO:0000313" key="3">
    <source>
        <dbReference type="EMBL" id="MCL1636025.1"/>
    </source>
</evidence>
<feature type="region of interest" description="Disordered" evidence="1">
    <location>
        <begin position="152"/>
        <end position="188"/>
    </location>
</feature>
<proteinExistence type="predicted"/>
<organism evidence="3 4">
    <name type="scientific">Luteimonas galliterrae</name>
    <dbReference type="NCBI Taxonomy" id="2940486"/>
    <lineage>
        <taxon>Bacteria</taxon>
        <taxon>Pseudomonadati</taxon>
        <taxon>Pseudomonadota</taxon>
        <taxon>Gammaproteobacteria</taxon>
        <taxon>Lysobacterales</taxon>
        <taxon>Lysobacteraceae</taxon>
        <taxon>Luteimonas</taxon>
    </lineage>
</organism>
<evidence type="ECO:0000313" key="4">
    <source>
        <dbReference type="Proteomes" id="UP001431217"/>
    </source>
</evidence>
<dbReference type="InterPro" id="IPR003399">
    <property type="entry name" value="Mce/MlaD"/>
</dbReference>
<evidence type="ECO:0000259" key="2">
    <source>
        <dbReference type="Pfam" id="PF02470"/>
    </source>
</evidence>
<reference evidence="3 4" key="1">
    <citation type="submission" date="2022-05" db="EMBL/GenBank/DDBJ databases">
        <title>Luteimonas sp. SX5, whole genome shotgun sequencing project.</title>
        <authorList>
            <person name="Zhao G."/>
            <person name="Shen L."/>
        </authorList>
    </citation>
    <scope>NUCLEOTIDE SEQUENCE [LARGE SCALE GENOMIC DNA]</scope>
    <source>
        <strain evidence="3 4">SX5</strain>
    </source>
</reference>
<keyword evidence="4" id="KW-1185">Reference proteome</keyword>
<dbReference type="EMBL" id="JAMBEP010000005">
    <property type="protein sequence ID" value="MCL1636025.1"/>
    <property type="molecule type" value="Genomic_DNA"/>
</dbReference>
<dbReference type="RefSeq" id="WP_249476046.1">
    <property type="nucleotide sequence ID" value="NZ_JAMBEP010000005.1"/>
</dbReference>
<feature type="compositionally biased region" description="Low complexity" evidence="1">
    <location>
        <begin position="177"/>
        <end position="188"/>
    </location>
</feature>
<dbReference type="Proteomes" id="UP001431217">
    <property type="component" value="Unassembled WGS sequence"/>
</dbReference>
<name>A0ABT0MP06_9GAMM</name>
<feature type="domain" description="Mce/MlaD" evidence="2">
    <location>
        <begin position="42"/>
        <end position="120"/>
    </location>
</feature>
<dbReference type="Pfam" id="PF02470">
    <property type="entry name" value="MlaD"/>
    <property type="match status" value="1"/>
</dbReference>
<evidence type="ECO:0000256" key="1">
    <source>
        <dbReference type="SAM" id="MobiDB-lite"/>
    </source>
</evidence>
<dbReference type="PANTHER" id="PTHR33371:SF4">
    <property type="entry name" value="INTERMEMBRANE PHOSPHOLIPID TRANSPORT SYSTEM BINDING PROTEIN MLAD"/>
    <property type="match status" value="1"/>
</dbReference>
<comment type="caution">
    <text evidence="3">The sequence shown here is derived from an EMBL/GenBank/DDBJ whole genome shotgun (WGS) entry which is preliminary data.</text>
</comment>
<dbReference type="InterPro" id="IPR030970">
    <property type="entry name" value="ABC_MlaD"/>
</dbReference>